<feature type="transmembrane region" description="Helical" evidence="10">
    <location>
        <begin position="201"/>
        <end position="217"/>
    </location>
</feature>
<reference evidence="12" key="1">
    <citation type="submission" date="2021-01" db="EMBL/GenBank/DDBJ databases">
        <authorList>
            <person name="Corre E."/>
            <person name="Pelletier E."/>
            <person name="Niang G."/>
            <person name="Scheremetjew M."/>
            <person name="Finn R."/>
            <person name="Kale V."/>
            <person name="Holt S."/>
            <person name="Cochrane G."/>
            <person name="Meng A."/>
            <person name="Brown T."/>
            <person name="Cohen L."/>
        </authorList>
    </citation>
    <scope>NUCLEOTIDE SEQUENCE</scope>
    <source>
        <strain evidence="12">10249 10 AB</strain>
    </source>
</reference>
<feature type="region of interest" description="Disordered" evidence="9">
    <location>
        <begin position="1"/>
        <end position="47"/>
    </location>
</feature>
<organism evidence="12">
    <name type="scientific">Pseudo-nitzschia australis</name>
    <dbReference type="NCBI Taxonomy" id="44445"/>
    <lineage>
        <taxon>Eukaryota</taxon>
        <taxon>Sar</taxon>
        <taxon>Stramenopiles</taxon>
        <taxon>Ochrophyta</taxon>
        <taxon>Bacillariophyta</taxon>
        <taxon>Bacillariophyceae</taxon>
        <taxon>Bacillariophycidae</taxon>
        <taxon>Bacillariales</taxon>
        <taxon>Bacillariaceae</taxon>
        <taxon>Pseudo-nitzschia</taxon>
    </lineage>
</organism>
<evidence type="ECO:0000256" key="3">
    <source>
        <dbReference type="ARBA" id="ARBA00022692"/>
    </source>
</evidence>
<dbReference type="InterPro" id="IPR011992">
    <property type="entry name" value="EF-hand-dom_pair"/>
</dbReference>
<evidence type="ECO:0000256" key="2">
    <source>
        <dbReference type="ARBA" id="ARBA00022448"/>
    </source>
</evidence>
<dbReference type="GO" id="GO:0005509">
    <property type="term" value="F:calcium ion binding"/>
    <property type="evidence" value="ECO:0007669"/>
    <property type="project" value="InterPro"/>
</dbReference>
<feature type="transmembrane region" description="Helical" evidence="10">
    <location>
        <begin position="252"/>
        <end position="276"/>
    </location>
</feature>
<dbReference type="GO" id="GO:0022841">
    <property type="term" value="F:potassium ion leak channel activity"/>
    <property type="evidence" value="ECO:0007669"/>
    <property type="project" value="TreeGrafter"/>
</dbReference>
<feature type="transmembrane region" description="Helical" evidence="10">
    <location>
        <begin position="64"/>
        <end position="85"/>
    </location>
</feature>
<evidence type="ECO:0000256" key="5">
    <source>
        <dbReference type="ARBA" id="ARBA00022989"/>
    </source>
</evidence>
<evidence type="ECO:0000256" key="10">
    <source>
        <dbReference type="SAM" id="Phobius"/>
    </source>
</evidence>
<keyword evidence="5 10" id="KW-1133">Transmembrane helix</keyword>
<name>A0A7S4EPE7_9STRA</name>
<dbReference type="Gene3D" id="1.10.238.10">
    <property type="entry name" value="EF-hand"/>
    <property type="match status" value="1"/>
</dbReference>
<evidence type="ECO:0000256" key="6">
    <source>
        <dbReference type="ARBA" id="ARBA00023065"/>
    </source>
</evidence>
<dbReference type="Gene3D" id="1.10.287.70">
    <property type="match status" value="2"/>
</dbReference>
<dbReference type="InterPro" id="IPR013099">
    <property type="entry name" value="K_chnl_dom"/>
</dbReference>
<dbReference type="GO" id="GO:0030322">
    <property type="term" value="P:stabilization of membrane potential"/>
    <property type="evidence" value="ECO:0007669"/>
    <property type="project" value="TreeGrafter"/>
</dbReference>
<proteinExistence type="predicted"/>
<sequence length="357" mass="39219">MSPPQSSTPLLGSSGDGVTTIDNYSTSGGRQQQKQQGDLERDGSDSSPGLGDGYIAWSDSSETFHLAVMHTLIYVTIGVLGYSFILDTKWSIIDSLYFSVVVFTTVGYGDISPDSSDAGMIFTIFFSIYGIVILGIFLGILGDMLVERQEKIVNETLERTRKKYLGSMFKNPDHSDEVAAEGAEGSKQSFFLDIAHVAKEYMMISGVLVVIGIPIMVLEKWSAIRGIYWLVVTSTTIGLGDEHPETQWSKAICIICIPVLVALGGTILGKVASFYLDKRNDAKVNEFLSRAVRIGDLEKMDLDGDSNVTKDEFLVYMLTTLQKVEQSDIDEIFALFSKLDKNKDGTLNLKDIMSSPM</sequence>
<keyword evidence="4" id="KW-0106">Calcium</keyword>
<dbReference type="PANTHER" id="PTHR11003">
    <property type="entry name" value="POTASSIUM CHANNEL, SUBFAMILY K"/>
    <property type="match status" value="1"/>
</dbReference>
<evidence type="ECO:0000256" key="8">
    <source>
        <dbReference type="ARBA" id="ARBA00023303"/>
    </source>
</evidence>
<dbReference type="SUPFAM" id="SSF81324">
    <property type="entry name" value="Voltage-gated potassium channels"/>
    <property type="match status" value="2"/>
</dbReference>
<evidence type="ECO:0000256" key="9">
    <source>
        <dbReference type="SAM" id="MobiDB-lite"/>
    </source>
</evidence>
<feature type="transmembrane region" description="Helical" evidence="10">
    <location>
        <begin position="121"/>
        <end position="141"/>
    </location>
</feature>
<protein>
    <recommendedName>
        <fullName evidence="11">EF-hand domain-containing protein</fullName>
    </recommendedName>
</protein>
<dbReference type="GO" id="GO:0015271">
    <property type="term" value="F:outward rectifier potassium channel activity"/>
    <property type="evidence" value="ECO:0007669"/>
    <property type="project" value="TreeGrafter"/>
</dbReference>
<evidence type="ECO:0000256" key="1">
    <source>
        <dbReference type="ARBA" id="ARBA00004141"/>
    </source>
</evidence>
<dbReference type="GO" id="GO:0005886">
    <property type="term" value="C:plasma membrane"/>
    <property type="evidence" value="ECO:0007669"/>
    <property type="project" value="TreeGrafter"/>
</dbReference>
<dbReference type="PROSITE" id="PS00018">
    <property type="entry name" value="EF_HAND_1"/>
    <property type="match status" value="1"/>
</dbReference>
<feature type="domain" description="EF-hand" evidence="11">
    <location>
        <begin position="327"/>
        <end position="357"/>
    </location>
</feature>
<gene>
    <name evidence="12" type="ORF">PAUS00366_LOCUS19125</name>
</gene>
<keyword evidence="6" id="KW-0406">Ion transport</keyword>
<evidence type="ECO:0000313" key="12">
    <source>
        <dbReference type="EMBL" id="CAE0726368.1"/>
    </source>
</evidence>
<dbReference type="Pfam" id="PF07885">
    <property type="entry name" value="Ion_trans_2"/>
    <property type="match status" value="2"/>
</dbReference>
<feature type="compositionally biased region" description="Polar residues" evidence="9">
    <location>
        <begin position="1"/>
        <end position="36"/>
    </location>
</feature>
<dbReference type="AlphaFoldDB" id="A0A7S4EPE7"/>
<keyword evidence="2" id="KW-0813">Transport</keyword>
<dbReference type="EMBL" id="HBIX01028350">
    <property type="protein sequence ID" value="CAE0726368.1"/>
    <property type="molecule type" value="Transcribed_RNA"/>
</dbReference>
<dbReference type="InterPro" id="IPR018247">
    <property type="entry name" value="EF_Hand_1_Ca_BS"/>
</dbReference>
<keyword evidence="3 10" id="KW-0812">Transmembrane</keyword>
<keyword evidence="7 10" id="KW-0472">Membrane</keyword>
<dbReference type="PANTHER" id="PTHR11003:SF291">
    <property type="entry name" value="IP11374P"/>
    <property type="match status" value="1"/>
</dbReference>
<dbReference type="PROSITE" id="PS50222">
    <property type="entry name" value="EF_HAND_2"/>
    <property type="match status" value="1"/>
</dbReference>
<dbReference type="SUPFAM" id="SSF47473">
    <property type="entry name" value="EF-hand"/>
    <property type="match status" value="1"/>
</dbReference>
<feature type="transmembrane region" description="Helical" evidence="10">
    <location>
        <begin position="92"/>
        <end position="109"/>
    </location>
</feature>
<accession>A0A7S4EPE7</accession>
<evidence type="ECO:0000256" key="7">
    <source>
        <dbReference type="ARBA" id="ARBA00023136"/>
    </source>
</evidence>
<evidence type="ECO:0000259" key="11">
    <source>
        <dbReference type="PROSITE" id="PS50222"/>
    </source>
</evidence>
<dbReference type="GO" id="GO:0005737">
    <property type="term" value="C:cytoplasm"/>
    <property type="evidence" value="ECO:0007669"/>
    <property type="project" value="UniProtKB-ARBA"/>
</dbReference>
<dbReference type="InterPro" id="IPR002048">
    <property type="entry name" value="EF_hand_dom"/>
</dbReference>
<evidence type="ECO:0000256" key="4">
    <source>
        <dbReference type="ARBA" id="ARBA00022837"/>
    </source>
</evidence>
<keyword evidence="8" id="KW-0407">Ion channel</keyword>
<dbReference type="InterPro" id="IPR003280">
    <property type="entry name" value="2pore_dom_K_chnl"/>
</dbReference>
<comment type="subcellular location">
    <subcellularLocation>
        <location evidence="1">Membrane</location>
        <topology evidence="1">Multi-pass membrane protein</topology>
    </subcellularLocation>
</comment>